<keyword evidence="2" id="KW-0680">Restriction system</keyword>
<dbReference type="EMBL" id="FMWO01000063">
    <property type="protein sequence ID" value="SCZ86403.1"/>
    <property type="molecule type" value="Genomic_DNA"/>
</dbReference>
<accession>A0A1G5SGS8</accession>
<evidence type="ECO:0000259" key="4">
    <source>
        <dbReference type="Pfam" id="PF01420"/>
    </source>
</evidence>
<evidence type="ECO:0000256" key="1">
    <source>
        <dbReference type="ARBA" id="ARBA00010923"/>
    </source>
</evidence>
<evidence type="ECO:0000256" key="2">
    <source>
        <dbReference type="ARBA" id="ARBA00022747"/>
    </source>
</evidence>
<dbReference type="Pfam" id="PF01420">
    <property type="entry name" value="Methylase_S"/>
    <property type="match status" value="1"/>
</dbReference>
<dbReference type="STRING" id="51642.NSMM_540006"/>
<name>A0A1G5SGS8_9PROT</name>
<dbReference type="OrthoDB" id="5298944at2"/>
<dbReference type="Gene3D" id="3.90.220.20">
    <property type="entry name" value="DNA methylase specificity domains"/>
    <property type="match status" value="2"/>
</dbReference>
<gene>
    <name evidence="5" type="ORF">NSMM_540006</name>
</gene>
<proteinExistence type="inferred from homology"/>
<dbReference type="GO" id="GO:0009307">
    <property type="term" value="P:DNA restriction-modification system"/>
    <property type="evidence" value="ECO:0007669"/>
    <property type="project" value="UniProtKB-KW"/>
</dbReference>
<dbReference type="PANTHER" id="PTHR43140:SF1">
    <property type="entry name" value="TYPE I RESTRICTION ENZYME ECOKI SPECIFICITY SUBUNIT"/>
    <property type="match status" value="1"/>
</dbReference>
<feature type="domain" description="Type I restriction modification DNA specificity" evidence="4">
    <location>
        <begin position="330"/>
        <end position="417"/>
    </location>
</feature>
<dbReference type="InterPro" id="IPR000055">
    <property type="entry name" value="Restrct_endonuc_typeI_TRD"/>
</dbReference>
<dbReference type="AlphaFoldDB" id="A0A1G5SGS8"/>
<keyword evidence="3" id="KW-0238">DNA-binding</keyword>
<dbReference type="Proteomes" id="UP000198729">
    <property type="component" value="Unassembled WGS sequence"/>
</dbReference>
<organism evidence="5 6">
    <name type="scientific">Nitrosomonas mobilis</name>
    <dbReference type="NCBI Taxonomy" id="51642"/>
    <lineage>
        <taxon>Bacteria</taxon>
        <taxon>Pseudomonadati</taxon>
        <taxon>Pseudomonadota</taxon>
        <taxon>Betaproteobacteria</taxon>
        <taxon>Nitrosomonadales</taxon>
        <taxon>Nitrosomonadaceae</taxon>
        <taxon>Nitrosomonas</taxon>
    </lineage>
</organism>
<dbReference type="InterPro" id="IPR051212">
    <property type="entry name" value="Type-I_RE_S_subunit"/>
</dbReference>
<comment type="similarity">
    <text evidence="1">Belongs to the type-I restriction system S methylase family.</text>
</comment>
<dbReference type="PANTHER" id="PTHR43140">
    <property type="entry name" value="TYPE-1 RESTRICTION ENZYME ECOKI SPECIFICITY PROTEIN"/>
    <property type="match status" value="1"/>
</dbReference>
<dbReference type="GO" id="GO:0003677">
    <property type="term" value="F:DNA binding"/>
    <property type="evidence" value="ECO:0007669"/>
    <property type="project" value="UniProtKB-KW"/>
</dbReference>
<evidence type="ECO:0000256" key="3">
    <source>
        <dbReference type="ARBA" id="ARBA00023125"/>
    </source>
</evidence>
<reference evidence="5 6" key="1">
    <citation type="submission" date="2016-10" db="EMBL/GenBank/DDBJ databases">
        <authorList>
            <person name="de Groot N.N."/>
        </authorList>
    </citation>
    <scope>NUCLEOTIDE SEQUENCE [LARGE SCALE GENOMIC DNA]</scope>
    <source>
        <strain evidence="5">1</strain>
    </source>
</reference>
<sequence length="445" mass="49645">MSHYKPYPAYRDSGVEWIGQVPEHWEVKRLRHVASFKNSNVDKKAYEGQEAVSLCNYTDVYYNEFITPDLPFMQATASATEIEQFSLRKGDVIITKDSEDPSDIGIPSLVKNDLPGVICGYHLTMIRGADFDTSRLLHRILQSNPTQAHFYVEAPGITRYGLSQDAIGDLPVNLPPENERNGIANAVDRETTRIDALITKKTRFIELLKEKRQALITHAVTKGLDPNVKMKDSGVEWIGEVPEHWDVKPLKIIASCNDDSLPESMPLDMPIRYVDISAVSHDGGISRAESMMFGDAPSRARRRAKLGDVVVSTVRTYLKAVASVDEAHTDCVYSTGFAVLRARSEQLAPEFLKWLVLNDLLIQAVESHSEGLSYPAINSSELVNLKTVVPGLPEQKRIAATLDRETSRIDLLTEKTQRSIDLLKERRAAFITAAVTGQIDLRESA</sequence>
<protein>
    <recommendedName>
        <fullName evidence="4">Type I restriction modification DNA specificity domain-containing protein</fullName>
    </recommendedName>
</protein>
<dbReference type="SUPFAM" id="SSF116734">
    <property type="entry name" value="DNA methylase specificity domain"/>
    <property type="match status" value="2"/>
</dbReference>
<evidence type="ECO:0000313" key="6">
    <source>
        <dbReference type="Proteomes" id="UP000198729"/>
    </source>
</evidence>
<evidence type="ECO:0000313" key="5">
    <source>
        <dbReference type="EMBL" id="SCZ86403.1"/>
    </source>
</evidence>
<dbReference type="InterPro" id="IPR044946">
    <property type="entry name" value="Restrct_endonuc_typeI_TRD_sf"/>
</dbReference>
<dbReference type="RefSeq" id="WP_090287433.1">
    <property type="nucleotide sequence ID" value="NZ_FMWO01000063.1"/>
</dbReference>
<keyword evidence="6" id="KW-1185">Reference proteome</keyword>